<name>A0A941IP09_9ACTN</name>
<reference evidence="2" key="1">
    <citation type="submission" date="2021-04" db="EMBL/GenBank/DDBJ databases">
        <title>Genome based classification of Actinospica acidithermotolerans sp. nov., an actinobacterium isolated from an Indonesian hot spring.</title>
        <authorList>
            <person name="Kusuma A.B."/>
            <person name="Putra K.E."/>
            <person name="Nafisah S."/>
            <person name="Loh J."/>
            <person name="Nouioui I."/>
            <person name="Goodfellow M."/>
        </authorList>
    </citation>
    <scope>NUCLEOTIDE SEQUENCE</scope>
    <source>
        <strain evidence="2">CSCA 57</strain>
    </source>
</reference>
<keyword evidence="1" id="KW-0472">Membrane</keyword>
<accession>A0A941IP09</accession>
<keyword evidence="3" id="KW-1185">Reference proteome</keyword>
<dbReference type="Proteomes" id="UP000675781">
    <property type="component" value="Unassembled WGS sequence"/>
</dbReference>
<evidence type="ECO:0000256" key="1">
    <source>
        <dbReference type="SAM" id="Phobius"/>
    </source>
</evidence>
<protein>
    <submittedName>
        <fullName evidence="2">Uncharacterized protein</fullName>
    </submittedName>
</protein>
<sequence length="141" mass="15523">MAGVLLLACGLLATVIGWRTVRRVRALTRRITGHYHGPQVPVWVRRVAPWRLIPGVGEAVIVWNRRAKLAKLLALPLLLLGPLLTALGALLLVHEVHTAHALRETLIQLAVFLAAAALVRGFLRRGRRPAVSPVSTRQDRL</sequence>
<gene>
    <name evidence="2" type="ORF">KDL01_22230</name>
</gene>
<organism evidence="2 3">
    <name type="scientific">Actinospica durhamensis</name>
    <dbReference type="NCBI Taxonomy" id="1508375"/>
    <lineage>
        <taxon>Bacteria</taxon>
        <taxon>Bacillati</taxon>
        <taxon>Actinomycetota</taxon>
        <taxon>Actinomycetes</taxon>
        <taxon>Catenulisporales</taxon>
        <taxon>Actinospicaceae</taxon>
        <taxon>Actinospica</taxon>
    </lineage>
</organism>
<dbReference type="RefSeq" id="WP_212530499.1">
    <property type="nucleotide sequence ID" value="NZ_JAGSOG010000120.1"/>
</dbReference>
<comment type="caution">
    <text evidence="2">The sequence shown here is derived from an EMBL/GenBank/DDBJ whole genome shotgun (WGS) entry which is preliminary data.</text>
</comment>
<evidence type="ECO:0000313" key="3">
    <source>
        <dbReference type="Proteomes" id="UP000675781"/>
    </source>
</evidence>
<feature type="transmembrane region" description="Helical" evidence="1">
    <location>
        <begin position="72"/>
        <end position="93"/>
    </location>
</feature>
<feature type="transmembrane region" description="Helical" evidence="1">
    <location>
        <begin position="105"/>
        <end position="123"/>
    </location>
</feature>
<dbReference type="AlphaFoldDB" id="A0A941IP09"/>
<keyword evidence="1" id="KW-1133">Transmembrane helix</keyword>
<evidence type="ECO:0000313" key="2">
    <source>
        <dbReference type="EMBL" id="MBR7836010.1"/>
    </source>
</evidence>
<proteinExistence type="predicted"/>
<keyword evidence="1" id="KW-0812">Transmembrane</keyword>
<dbReference type="EMBL" id="JAGSOG010000120">
    <property type="protein sequence ID" value="MBR7836010.1"/>
    <property type="molecule type" value="Genomic_DNA"/>
</dbReference>